<dbReference type="Proteomes" id="UP000548423">
    <property type="component" value="Unassembled WGS sequence"/>
</dbReference>
<reference evidence="8" key="2">
    <citation type="submission" date="2020-08" db="EMBL/GenBank/DDBJ databases">
        <title>The Agave Microbiome: Exploring the role of microbial communities in plant adaptations to desert environments.</title>
        <authorList>
            <person name="Partida-Martinez L.P."/>
        </authorList>
    </citation>
    <scope>NUCLEOTIDE SEQUENCE [LARGE SCALE GENOMIC DNA]</scope>
    <source>
        <strain evidence="8">AT2.8</strain>
    </source>
</reference>
<dbReference type="PANTHER" id="PTHR12280:SF20">
    <property type="entry name" value="4'-PHOSPHOPANTETHEINE PHOSPHATASE"/>
    <property type="match status" value="1"/>
</dbReference>
<accession>A0A852TCU5</accession>
<keyword evidence="4 7" id="KW-0418">Kinase</keyword>
<dbReference type="Gene3D" id="3.30.420.40">
    <property type="match status" value="1"/>
</dbReference>
<dbReference type="InterPro" id="IPR004567">
    <property type="entry name" value="Type_II_PanK"/>
</dbReference>
<dbReference type="PANTHER" id="PTHR12280">
    <property type="entry name" value="PANTOTHENATE KINASE"/>
    <property type="match status" value="1"/>
</dbReference>
<evidence type="ECO:0000256" key="6">
    <source>
        <dbReference type="ARBA" id="ARBA00022993"/>
    </source>
</evidence>
<evidence type="ECO:0000256" key="5">
    <source>
        <dbReference type="ARBA" id="ARBA00022840"/>
    </source>
</evidence>
<sequence length="268" mass="28836">MLRNTAGIDAGGSLIKMVYQENGRMHFKKFPINEHDSAISWLKLSVPSLTVSLTGGKSSIIQKKYFPESVIIPEFQATCEGTRFLLEAENKSIGDNYLIVNIGTGTSWHVVKGDKVERILGSGIGGGTFTGLGSLLTKVRGYRQLTCLSEEGNKNNVDLMVKDIYESAESPVNGELTAANFAKGIRMNPSEADRMASLSNMIAETIVLLTSQAATIHQIKSAVIIGSATAGNKPLRHALESYLGMVRVTPVFLEKGEYCGAIGAHLSV</sequence>
<evidence type="ECO:0000256" key="1">
    <source>
        <dbReference type="ARBA" id="ARBA00022490"/>
    </source>
</evidence>
<organism evidence="7 8">
    <name type="scientific">Neobacillus niacini</name>
    <dbReference type="NCBI Taxonomy" id="86668"/>
    <lineage>
        <taxon>Bacteria</taxon>
        <taxon>Bacillati</taxon>
        <taxon>Bacillota</taxon>
        <taxon>Bacilli</taxon>
        <taxon>Bacillales</taxon>
        <taxon>Bacillaceae</taxon>
        <taxon>Neobacillus</taxon>
    </lineage>
</organism>
<dbReference type="GO" id="GO:0004594">
    <property type="term" value="F:pantothenate kinase activity"/>
    <property type="evidence" value="ECO:0007669"/>
    <property type="project" value="UniProtKB-EC"/>
</dbReference>
<keyword evidence="1" id="KW-0963">Cytoplasm</keyword>
<keyword evidence="5" id="KW-0067">ATP-binding</keyword>
<evidence type="ECO:0000313" key="8">
    <source>
        <dbReference type="Proteomes" id="UP000548423"/>
    </source>
</evidence>
<dbReference type="InterPro" id="IPR043129">
    <property type="entry name" value="ATPase_NBD"/>
</dbReference>
<dbReference type="EC" id="2.7.1.33" evidence="7"/>
<evidence type="ECO:0000256" key="3">
    <source>
        <dbReference type="ARBA" id="ARBA00022741"/>
    </source>
</evidence>
<evidence type="ECO:0000313" key="7">
    <source>
        <dbReference type="EMBL" id="NYE06612.1"/>
    </source>
</evidence>
<dbReference type="PIRSF" id="PIRSF036940">
    <property type="entry name" value="PanK_bac_aCoA"/>
    <property type="match status" value="1"/>
</dbReference>
<dbReference type="EMBL" id="JACCBX010000007">
    <property type="protein sequence ID" value="NYE06612.1"/>
    <property type="molecule type" value="Genomic_DNA"/>
</dbReference>
<dbReference type="Pfam" id="PF03630">
    <property type="entry name" value="Fumble"/>
    <property type="match status" value="1"/>
</dbReference>
<dbReference type="GO" id="GO:0005524">
    <property type="term" value="F:ATP binding"/>
    <property type="evidence" value="ECO:0007669"/>
    <property type="project" value="UniProtKB-KW"/>
</dbReference>
<evidence type="ECO:0000256" key="2">
    <source>
        <dbReference type="ARBA" id="ARBA00022679"/>
    </source>
</evidence>
<dbReference type="InterPro" id="IPR011602">
    <property type="entry name" value="Type_II_PanK_bac"/>
</dbReference>
<keyword evidence="6" id="KW-0173">Coenzyme A biosynthesis</keyword>
<gene>
    <name evidence="7" type="ORF">F4694_003392</name>
</gene>
<reference evidence="8" key="1">
    <citation type="submission" date="2020-07" db="EMBL/GenBank/DDBJ databases">
        <authorList>
            <person name="Partida-Martinez L."/>
            <person name="Huntemann M."/>
            <person name="Clum A."/>
            <person name="Wang J."/>
            <person name="Palaniappan K."/>
            <person name="Ritter S."/>
            <person name="Chen I.-M."/>
            <person name="Stamatis D."/>
            <person name="Reddy T."/>
            <person name="O'Malley R."/>
            <person name="Daum C."/>
            <person name="Shapiro N."/>
            <person name="Ivanova N."/>
            <person name="Kyrpides N."/>
            <person name="Woyke T."/>
        </authorList>
    </citation>
    <scope>NUCLEOTIDE SEQUENCE [LARGE SCALE GENOMIC DNA]</scope>
    <source>
        <strain evidence="8">AT2.8</strain>
    </source>
</reference>
<comment type="caution">
    <text evidence="7">The sequence shown here is derived from an EMBL/GenBank/DDBJ whole genome shotgun (WGS) entry which is preliminary data.</text>
</comment>
<protein>
    <submittedName>
        <fullName evidence="7">Type II pantothenate kinase</fullName>
        <ecNumber evidence="7">2.7.1.33</ecNumber>
    </submittedName>
</protein>
<proteinExistence type="predicted"/>
<dbReference type="AlphaFoldDB" id="A0A852TCU5"/>
<dbReference type="CDD" id="cd24085">
    <property type="entry name" value="ASKHA_NBD_PanK-II_bac"/>
    <property type="match status" value="1"/>
</dbReference>
<dbReference type="NCBIfam" id="NF009842">
    <property type="entry name" value="PRK13317.1"/>
    <property type="match status" value="1"/>
</dbReference>
<dbReference type="GO" id="GO:0005829">
    <property type="term" value="C:cytosol"/>
    <property type="evidence" value="ECO:0007669"/>
    <property type="project" value="TreeGrafter"/>
</dbReference>
<evidence type="ECO:0000256" key="4">
    <source>
        <dbReference type="ARBA" id="ARBA00022777"/>
    </source>
</evidence>
<name>A0A852TCU5_9BACI</name>
<keyword evidence="3" id="KW-0547">Nucleotide-binding</keyword>
<keyword evidence="2 7" id="KW-0808">Transferase</keyword>
<dbReference type="SUPFAM" id="SSF53067">
    <property type="entry name" value="Actin-like ATPase domain"/>
    <property type="match status" value="1"/>
</dbReference>
<dbReference type="GO" id="GO:0015937">
    <property type="term" value="P:coenzyme A biosynthetic process"/>
    <property type="evidence" value="ECO:0007669"/>
    <property type="project" value="UniProtKB-KW"/>
</dbReference>